<reference evidence="3" key="1">
    <citation type="journal article" date="2019" name="Int. J. Syst. Evol. Microbiol.">
        <title>The Global Catalogue of Microorganisms (GCM) 10K type strain sequencing project: providing services to taxonomists for standard genome sequencing and annotation.</title>
        <authorList>
            <consortium name="The Broad Institute Genomics Platform"/>
            <consortium name="The Broad Institute Genome Sequencing Center for Infectious Disease"/>
            <person name="Wu L."/>
            <person name="Ma J."/>
        </authorList>
    </citation>
    <scope>NUCLEOTIDE SEQUENCE [LARGE SCALE GENOMIC DNA]</scope>
    <source>
        <strain evidence="3">CCUG 48316</strain>
    </source>
</reference>
<evidence type="ECO:0000256" key="1">
    <source>
        <dbReference type="ARBA" id="ARBA00007031"/>
    </source>
</evidence>
<dbReference type="RefSeq" id="WP_378969291.1">
    <property type="nucleotide sequence ID" value="NZ_JBHSWN010000001.1"/>
</dbReference>
<dbReference type="InterPro" id="IPR008807">
    <property type="entry name" value="ROS_MUCR"/>
</dbReference>
<dbReference type="EMBL" id="JBHSWN010000001">
    <property type="protein sequence ID" value="MFC6789931.1"/>
    <property type="molecule type" value="Genomic_DNA"/>
</dbReference>
<organism evidence="2 3">
    <name type="scientific">Methylobacterium komagatae</name>
    <dbReference type="NCBI Taxonomy" id="374425"/>
    <lineage>
        <taxon>Bacteria</taxon>
        <taxon>Pseudomonadati</taxon>
        <taxon>Pseudomonadota</taxon>
        <taxon>Alphaproteobacteria</taxon>
        <taxon>Hyphomicrobiales</taxon>
        <taxon>Methylobacteriaceae</taxon>
        <taxon>Methylobacterium</taxon>
    </lineage>
</organism>
<evidence type="ECO:0000313" key="3">
    <source>
        <dbReference type="Proteomes" id="UP001596292"/>
    </source>
</evidence>
<dbReference type="Pfam" id="PF05443">
    <property type="entry name" value="ROS_MUCR"/>
    <property type="match status" value="1"/>
</dbReference>
<name>A0ABW2BJ07_9HYPH</name>
<comment type="similarity">
    <text evidence="1">Belongs to the ros/MucR family.</text>
</comment>
<dbReference type="Gene3D" id="1.10.10.1550">
    <property type="entry name" value="ROS/MUCR transcriptional regulator protein"/>
    <property type="match status" value="1"/>
</dbReference>
<keyword evidence="3" id="KW-1185">Reference proteome</keyword>
<sequence>MQTDNFLTDEDSGYAKLSAPETEIRANLTISIVCAYVRNNAAAPRELPNLIASVHSALTGLSEPAAAACERPPRRSPAEVRSSITPDALVSFINGKAYALLKRHLASHGLPPSAYRERYGLPDDYPMVAPRYSKRRSTLARATMLGHR</sequence>
<dbReference type="Proteomes" id="UP001596292">
    <property type="component" value="Unassembled WGS sequence"/>
</dbReference>
<protein>
    <submittedName>
        <fullName evidence="2">MucR family transcriptional regulator</fullName>
    </submittedName>
</protein>
<gene>
    <name evidence="2" type="ORF">ACFQE0_10065</name>
</gene>
<proteinExistence type="inferred from homology"/>
<dbReference type="InterPro" id="IPR041920">
    <property type="entry name" value="ROS/MUCR_sf"/>
</dbReference>
<accession>A0ABW2BJ07</accession>
<comment type="caution">
    <text evidence="2">The sequence shown here is derived from an EMBL/GenBank/DDBJ whole genome shotgun (WGS) entry which is preliminary data.</text>
</comment>
<evidence type="ECO:0000313" key="2">
    <source>
        <dbReference type="EMBL" id="MFC6789931.1"/>
    </source>
</evidence>